<accession>A0A9P7RRZ0</accession>
<keyword evidence="3" id="KW-1185">Reference proteome</keyword>
<dbReference type="RefSeq" id="XP_043005115.1">
    <property type="nucleotide sequence ID" value="XM_043157747.1"/>
</dbReference>
<dbReference type="OrthoDB" id="2430314at2759"/>
<dbReference type="GeneID" id="66081691"/>
<dbReference type="Proteomes" id="UP001049176">
    <property type="component" value="Chromosome 8"/>
</dbReference>
<dbReference type="AlphaFoldDB" id="A0A9P7RRZ0"/>
<dbReference type="Pfam" id="PF26138">
    <property type="entry name" value="DUF8040"/>
    <property type="match status" value="1"/>
</dbReference>
<feature type="domain" description="DUF8040" evidence="1">
    <location>
        <begin position="60"/>
        <end position="127"/>
    </location>
</feature>
<evidence type="ECO:0000313" key="2">
    <source>
        <dbReference type="EMBL" id="KAG7088644.1"/>
    </source>
</evidence>
<proteinExistence type="predicted"/>
<sequence>MARLRLQPCHAPRVMVSWEQMQQDKKQKRKKLGALALICASAAYVAITGHPAKEPVPMYTSILTGQCWLDELLKGHPLRFQQQLGVTKEVFCQLLLELQLFYSLTDSKYVTADEQLAMFLYFASTGSTF</sequence>
<comment type="caution">
    <text evidence="2">The sequence shown here is derived from an EMBL/GenBank/DDBJ whole genome shotgun (WGS) entry which is preliminary data.</text>
</comment>
<dbReference type="EMBL" id="CM032188">
    <property type="protein sequence ID" value="KAG7088644.1"/>
    <property type="molecule type" value="Genomic_DNA"/>
</dbReference>
<dbReference type="InterPro" id="IPR058353">
    <property type="entry name" value="DUF8040"/>
</dbReference>
<evidence type="ECO:0000259" key="1">
    <source>
        <dbReference type="Pfam" id="PF26138"/>
    </source>
</evidence>
<protein>
    <recommendedName>
        <fullName evidence="1">DUF8040 domain-containing protein</fullName>
    </recommendedName>
</protein>
<gene>
    <name evidence="2" type="ORF">E1B28_012616</name>
</gene>
<organism evidence="2 3">
    <name type="scientific">Marasmius oreades</name>
    <name type="common">fairy-ring Marasmius</name>
    <dbReference type="NCBI Taxonomy" id="181124"/>
    <lineage>
        <taxon>Eukaryota</taxon>
        <taxon>Fungi</taxon>
        <taxon>Dikarya</taxon>
        <taxon>Basidiomycota</taxon>
        <taxon>Agaricomycotina</taxon>
        <taxon>Agaricomycetes</taxon>
        <taxon>Agaricomycetidae</taxon>
        <taxon>Agaricales</taxon>
        <taxon>Marasmiineae</taxon>
        <taxon>Marasmiaceae</taxon>
        <taxon>Marasmius</taxon>
    </lineage>
</organism>
<reference evidence="2" key="1">
    <citation type="journal article" date="2021" name="Genome Biol. Evol.">
        <title>The assembled and annotated genome of the fairy-ring fungus Marasmius oreades.</title>
        <authorList>
            <person name="Hiltunen M."/>
            <person name="Ament-Velasquez S.L."/>
            <person name="Johannesson H."/>
        </authorList>
    </citation>
    <scope>NUCLEOTIDE SEQUENCE</scope>
    <source>
        <strain evidence="2">03SP1</strain>
    </source>
</reference>
<dbReference type="KEGG" id="more:E1B28_012616"/>
<name>A0A9P7RRZ0_9AGAR</name>
<evidence type="ECO:0000313" key="3">
    <source>
        <dbReference type="Proteomes" id="UP001049176"/>
    </source>
</evidence>